<dbReference type="InterPro" id="IPR006139">
    <property type="entry name" value="D-isomer_2_OHA_DH_cat_dom"/>
</dbReference>
<protein>
    <submittedName>
        <fullName evidence="7">C-terminal binding protein</fullName>
    </submittedName>
</protein>
<dbReference type="InterPro" id="IPR050418">
    <property type="entry name" value="D-iso_2-hydroxyacid_DH_PdxB"/>
</dbReference>
<dbReference type="Pfam" id="PF02826">
    <property type="entry name" value="2-Hacid_dh_C"/>
    <property type="match status" value="1"/>
</dbReference>
<evidence type="ECO:0000259" key="6">
    <source>
        <dbReference type="Pfam" id="PF02826"/>
    </source>
</evidence>
<organism evidence="7 8">
    <name type="scientific">Halobaculum lipolyticum</name>
    <dbReference type="NCBI Taxonomy" id="3032001"/>
    <lineage>
        <taxon>Archaea</taxon>
        <taxon>Methanobacteriati</taxon>
        <taxon>Methanobacteriota</taxon>
        <taxon>Stenosarchaea group</taxon>
        <taxon>Halobacteria</taxon>
        <taxon>Halobacteriales</taxon>
        <taxon>Haloferacaceae</taxon>
        <taxon>Halobaculum</taxon>
    </lineage>
</organism>
<dbReference type="EMBL" id="JBHTAH010000004">
    <property type="protein sequence ID" value="MFC7069137.1"/>
    <property type="molecule type" value="Genomic_DNA"/>
</dbReference>
<dbReference type="Gene3D" id="3.40.50.720">
    <property type="entry name" value="NAD(P)-binding Rossmann-like Domain"/>
    <property type="match status" value="2"/>
</dbReference>
<evidence type="ECO:0000313" key="8">
    <source>
        <dbReference type="Proteomes" id="UP001596461"/>
    </source>
</evidence>
<dbReference type="InterPro" id="IPR036291">
    <property type="entry name" value="NAD(P)-bd_dom_sf"/>
</dbReference>
<keyword evidence="8" id="KW-1185">Reference proteome</keyword>
<dbReference type="CDD" id="cd05299">
    <property type="entry name" value="CtBP_dh"/>
    <property type="match status" value="1"/>
</dbReference>
<dbReference type="PANTHER" id="PTHR43761">
    <property type="entry name" value="D-ISOMER SPECIFIC 2-HYDROXYACID DEHYDROGENASE FAMILY PROTEIN (AFU_ORTHOLOGUE AFUA_1G13630)"/>
    <property type="match status" value="1"/>
</dbReference>
<gene>
    <name evidence="7" type="ORF">ACFQL9_05720</name>
</gene>
<comment type="similarity">
    <text evidence="1 4">Belongs to the D-isomer specific 2-hydroxyacid dehydrogenase family.</text>
</comment>
<keyword evidence="3" id="KW-0520">NAD</keyword>
<evidence type="ECO:0000256" key="4">
    <source>
        <dbReference type="RuleBase" id="RU003719"/>
    </source>
</evidence>
<dbReference type="AlphaFoldDB" id="A0ABD5W797"/>
<dbReference type="Proteomes" id="UP001596461">
    <property type="component" value="Unassembled WGS sequence"/>
</dbReference>
<dbReference type="SUPFAM" id="SSF51735">
    <property type="entry name" value="NAD(P)-binding Rossmann-fold domains"/>
    <property type="match status" value="1"/>
</dbReference>
<reference evidence="7 8" key="1">
    <citation type="journal article" date="2019" name="Int. J. Syst. Evol. Microbiol.">
        <title>The Global Catalogue of Microorganisms (GCM) 10K type strain sequencing project: providing services to taxonomists for standard genome sequencing and annotation.</title>
        <authorList>
            <consortium name="The Broad Institute Genomics Platform"/>
            <consortium name="The Broad Institute Genome Sequencing Center for Infectious Disease"/>
            <person name="Wu L."/>
            <person name="Ma J."/>
        </authorList>
    </citation>
    <scope>NUCLEOTIDE SEQUENCE [LARGE SCALE GENOMIC DNA]</scope>
    <source>
        <strain evidence="7 8">DT31</strain>
    </source>
</reference>
<dbReference type="GeneID" id="81124046"/>
<evidence type="ECO:0000313" key="7">
    <source>
        <dbReference type="EMBL" id="MFC7069137.1"/>
    </source>
</evidence>
<comment type="caution">
    <text evidence="7">The sequence shown here is derived from an EMBL/GenBank/DDBJ whole genome shotgun (WGS) entry which is preliminary data.</text>
</comment>
<evidence type="ECO:0000256" key="1">
    <source>
        <dbReference type="ARBA" id="ARBA00005854"/>
    </source>
</evidence>
<feature type="domain" description="D-isomer specific 2-hydroxyacid dehydrogenase NAD-binding" evidence="6">
    <location>
        <begin position="109"/>
        <end position="285"/>
    </location>
</feature>
<name>A0ABD5W797_9EURY</name>
<dbReference type="GO" id="GO:0016491">
    <property type="term" value="F:oxidoreductase activity"/>
    <property type="evidence" value="ECO:0007669"/>
    <property type="project" value="UniProtKB-KW"/>
</dbReference>
<evidence type="ECO:0000256" key="2">
    <source>
        <dbReference type="ARBA" id="ARBA00023002"/>
    </source>
</evidence>
<dbReference type="RefSeq" id="WP_284032213.1">
    <property type="nucleotide sequence ID" value="NZ_CP126154.1"/>
</dbReference>
<sequence>MSATDPLVVVSDDPKYDPDRIAEALGCRVETADLSTPDRLRAHAADADAVVVNVASSVPAAVLADLDLSVVARGAVGLDGVDVAAAAEHGVSVVHVPDYCLDEVADHALALLTSLARGIPAYADRAEAGEWEWEPPYPIARLADCTVGVLSFGPIARRFADRVAPLVDDVVAADPYVDDGAFRERDVERVAVDELWRRADHVSVHAPLTDETEGLVDDDALTSLPAHAVVVNTGRGGVVDEDDLRAALDAGDVAAAGLDVLAAEPPPSDHPLFGREDVLVTPHVGWYSGEADRDLNDALARDIGAVFRGETPEGLVDPEADWL</sequence>
<evidence type="ECO:0000256" key="3">
    <source>
        <dbReference type="ARBA" id="ARBA00023027"/>
    </source>
</evidence>
<dbReference type="PANTHER" id="PTHR43761:SF1">
    <property type="entry name" value="D-ISOMER SPECIFIC 2-HYDROXYACID DEHYDROGENASE CATALYTIC DOMAIN-CONTAINING PROTEIN-RELATED"/>
    <property type="match status" value="1"/>
</dbReference>
<dbReference type="InterPro" id="IPR043322">
    <property type="entry name" value="CtBP"/>
</dbReference>
<keyword evidence="2 4" id="KW-0560">Oxidoreductase</keyword>
<evidence type="ECO:0000259" key="5">
    <source>
        <dbReference type="Pfam" id="PF00389"/>
    </source>
</evidence>
<feature type="domain" description="D-isomer specific 2-hydroxyacid dehydrogenase catalytic" evidence="5">
    <location>
        <begin position="8"/>
        <end position="316"/>
    </location>
</feature>
<accession>A0ABD5W797</accession>
<dbReference type="InterPro" id="IPR006140">
    <property type="entry name" value="D-isomer_DH_NAD-bd"/>
</dbReference>
<dbReference type="SUPFAM" id="SSF52283">
    <property type="entry name" value="Formate/glycerate dehydrogenase catalytic domain-like"/>
    <property type="match status" value="1"/>
</dbReference>
<proteinExistence type="inferred from homology"/>
<dbReference type="Pfam" id="PF00389">
    <property type="entry name" value="2-Hacid_dh"/>
    <property type="match status" value="1"/>
</dbReference>